<keyword evidence="2" id="KW-1185">Reference proteome</keyword>
<reference evidence="2" key="1">
    <citation type="submission" date="2016-06" db="EMBL/GenBank/DDBJ databases">
        <authorList>
            <person name="Varghese N."/>
            <person name="Submissions Spin"/>
        </authorList>
    </citation>
    <scope>NUCLEOTIDE SEQUENCE [LARGE SCALE GENOMIC DNA]</scope>
    <source>
        <strain evidence="2">DSM 43819</strain>
    </source>
</reference>
<proteinExistence type="predicted"/>
<dbReference type="Proteomes" id="UP000198221">
    <property type="component" value="Chromosome I"/>
</dbReference>
<protein>
    <submittedName>
        <fullName evidence="1">Uncharacterized protein</fullName>
    </submittedName>
</protein>
<dbReference type="EMBL" id="LT607754">
    <property type="protein sequence ID" value="SCG72410.1"/>
    <property type="molecule type" value="Genomic_DNA"/>
</dbReference>
<evidence type="ECO:0000313" key="1">
    <source>
        <dbReference type="EMBL" id="SCG72410.1"/>
    </source>
</evidence>
<dbReference type="AlphaFoldDB" id="A0A1C5JPB9"/>
<organism evidence="1 2">
    <name type="scientific">Micromonospora inositola</name>
    <dbReference type="NCBI Taxonomy" id="47865"/>
    <lineage>
        <taxon>Bacteria</taxon>
        <taxon>Bacillati</taxon>
        <taxon>Actinomycetota</taxon>
        <taxon>Actinomycetes</taxon>
        <taxon>Micromonosporales</taxon>
        <taxon>Micromonosporaceae</taxon>
        <taxon>Micromonospora</taxon>
    </lineage>
</organism>
<accession>A0A1C5JPB9</accession>
<gene>
    <name evidence="1" type="ORF">GA0070613_5075</name>
</gene>
<name>A0A1C5JPB9_9ACTN</name>
<sequence>MPVSSTPELLCARISAFHALVYTCDAPWKGTAVGYETTFTGQVTITPPLNQHEIDYLLAFAETRHEPRSAGPYALGYGDEIEDARDPDPSKPGYWCKWAPTADGTAIAWNEHEKFYDAEFWMGYLVHTFLKQDATVARERVDPVPGRVYPPALDRFTFDHVVDGVIEAEGEWPDDRWRIEVRANAVYVVRLLTEPDHAEYPRTHRDDWTDEQRADFAARTRHNFVYLVREGRLHEVGPADGTSFDPIPADVD</sequence>
<evidence type="ECO:0000313" key="2">
    <source>
        <dbReference type="Proteomes" id="UP000198221"/>
    </source>
</evidence>